<dbReference type="Gene3D" id="1.10.8.60">
    <property type="match status" value="1"/>
</dbReference>
<dbReference type="InterPro" id="IPR027417">
    <property type="entry name" value="P-loop_NTPase"/>
</dbReference>
<dbReference type="AlphaFoldDB" id="A0A848KYL2"/>
<dbReference type="InterPro" id="IPR002078">
    <property type="entry name" value="Sigma_54_int"/>
</dbReference>
<keyword evidence="4" id="KW-0804">Transcription</keyword>
<dbReference type="SUPFAM" id="SSF46689">
    <property type="entry name" value="Homeodomain-like"/>
    <property type="match status" value="1"/>
</dbReference>
<reference evidence="6 7" key="1">
    <citation type="submission" date="2020-04" db="EMBL/GenBank/DDBJ databases">
        <title>Gordonia sp. nov. TBRC 11910.</title>
        <authorList>
            <person name="Suriyachadkun C."/>
        </authorList>
    </citation>
    <scope>NUCLEOTIDE SEQUENCE [LARGE SCALE GENOMIC DNA]</scope>
    <source>
        <strain evidence="6 7">TBRC 11910</strain>
    </source>
</reference>
<name>A0A848KYL2_9ACTN</name>
<keyword evidence="3" id="KW-0805">Transcription regulation</keyword>
<evidence type="ECO:0000256" key="3">
    <source>
        <dbReference type="ARBA" id="ARBA00023015"/>
    </source>
</evidence>
<dbReference type="EMBL" id="JABBNB010000027">
    <property type="protein sequence ID" value="NMO03780.1"/>
    <property type="molecule type" value="Genomic_DNA"/>
</dbReference>
<dbReference type="GO" id="GO:0043565">
    <property type="term" value="F:sequence-specific DNA binding"/>
    <property type="evidence" value="ECO:0007669"/>
    <property type="project" value="InterPro"/>
</dbReference>
<dbReference type="RefSeq" id="WP_170196289.1">
    <property type="nucleotide sequence ID" value="NZ_JABBNB010000027.1"/>
</dbReference>
<evidence type="ECO:0000256" key="4">
    <source>
        <dbReference type="ARBA" id="ARBA00023163"/>
    </source>
</evidence>
<feature type="domain" description="Sigma-54 factor interaction" evidence="5">
    <location>
        <begin position="404"/>
        <end position="467"/>
    </location>
</feature>
<dbReference type="PRINTS" id="PR01590">
    <property type="entry name" value="HTHFIS"/>
</dbReference>
<dbReference type="SUPFAM" id="SSF52540">
    <property type="entry name" value="P-loop containing nucleoside triphosphate hydrolases"/>
    <property type="match status" value="1"/>
</dbReference>
<keyword evidence="7" id="KW-1185">Reference proteome</keyword>
<dbReference type="SUPFAM" id="SSF55781">
    <property type="entry name" value="GAF domain-like"/>
    <property type="match status" value="1"/>
</dbReference>
<proteinExistence type="predicted"/>
<dbReference type="InterPro" id="IPR058031">
    <property type="entry name" value="AAA_lid_NorR"/>
</dbReference>
<keyword evidence="2" id="KW-0067">ATP-binding</keyword>
<comment type="caution">
    <text evidence="6">The sequence shown here is derived from an EMBL/GenBank/DDBJ whole genome shotgun (WGS) entry which is preliminary data.</text>
</comment>
<protein>
    <recommendedName>
        <fullName evidence="5">Sigma-54 factor interaction domain-containing protein</fullName>
    </recommendedName>
</protein>
<gene>
    <name evidence="6" type="ORF">HH308_21425</name>
</gene>
<dbReference type="GO" id="GO:0006355">
    <property type="term" value="P:regulation of DNA-templated transcription"/>
    <property type="evidence" value="ECO:0007669"/>
    <property type="project" value="InterPro"/>
</dbReference>
<dbReference type="Gene3D" id="3.30.450.40">
    <property type="match status" value="1"/>
</dbReference>
<dbReference type="InterPro" id="IPR009057">
    <property type="entry name" value="Homeodomain-like_sf"/>
</dbReference>
<evidence type="ECO:0000313" key="7">
    <source>
        <dbReference type="Proteomes" id="UP000550729"/>
    </source>
</evidence>
<evidence type="ECO:0000256" key="1">
    <source>
        <dbReference type="ARBA" id="ARBA00022741"/>
    </source>
</evidence>
<sequence length="537" mass="58042">MTPTDHPDLRPEIALGWRRSEMSGLDPGMEVRESQLFDVDRHSRLLRAAQPVLTSMVSELNDTRFSVLLADHSAKIVDRRLSNRSLHRHLDQVKAIPGAQYLEEFSGTNSLATAFELRKPIAVAGDEHYLEALRVFCCYGAPIIHPITRRLEGVLDVTGPVADQSDLLGPFLMRAVRDIGQRLQEGSKLSEQRLFAEFQAESARSKSAIVLFGENLALSNAAAMDLISSEDNALLRTLAGELGNTGTELVRSVALTSGREVDIRARLVAQSRDGVIIEVVPHKSARMTSSAPAAPVLRGRVVSVVGAPGTGKTTRAGEIAGPDAVLVDLAVDVPDSTWKAAVTRWARDASALVVDNLHLADTTTAAFLRSALRAASGTVVLVSSLDDLPDDHRALLACADEQEELPLLRDRGTSFPTTVQRLVAAIAADRDPSRRVRVTPSAMAVLATQDWPGNLTELDKVLRTALGRALGDVTVEDLPPRYRLQPSRTTTPLERAERATIVAVLAETGGNKAAAAAALGIGRNTLYQRLRYHHIEA</sequence>
<dbReference type="InterPro" id="IPR029016">
    <property type="entry name" value="GAF-like_dom_sf"/>
</dbReference>
<dbReference type="PROSITE" id="PS50045">
    <property type="entry name" value="SIGMA54_INTERACT_4"/>
    <property type="match status" value="1"/>
</dbReference>
<dbReference type="Pfam" id="PF25601">
    <property type="entry name" value="AAA_lid_14"/>
    <property type="match status" value="1"/>
</dbReference>
<dbReference type="InterPro" id="IPR002197">
    <property type="entry name" value="HTH_Fis"/>
</dbReference>
<dbReference type="Pfam" id="PF02954">
    <property type="entry name" value="HTH_8"/>
    <property type="match status" value="1"/>
</dbReference>
<evidence type="ECO:0000256" key="2">
    <source>
        <dbReference type="ARBA" id="ARBA00022840"/>
    </source>
</evidence>
<dbReference type="PANTHER" id="PTHR32071">
    <property type="entry name" value="TRANSCRIPTIONAL REGULATORY PROTEIN"/>
    <property type="match status" value="1"/>
</dbReference>
<dbReference type="GO" id="GO:0005524">
    <property type="term" value="F:ATP binding"/>
    <property type="evidence" value="ECO:0007669"/>
    <property type="project" value="UniProtKB-KW"/>
</dbReference>
<accession>A0A848KYL2</accession>
<dbReference type="Gene3D" id="1.10.10.60">
    <property type="entry name" value="Homeodomain-like"/>
    <property type="match status" value="1"/>
</dbReference>
<evidence type="ECO:0000259" key="5">
    <source>
        <dbReference type="PROSITE" id="PS50045"/>
    </source>
</evidence>
<evidence type="ECO:0000313" key="6">
    <source>
        <dbReference type="EMBL" id="NMO03780.1"/>
    </source>
</evidence>
<organism evidence="6 7">
    <name type="scientific">Gordonia asplenii</name>
    <dbReference type="NCBI Taxonomy" id="2725283"/>
    <lineage>
        <taxon>Bacteria</taxon>
        <taxon>Bacillati</taxon>
        <taxon>Actinomycetota</taxon>
        <taxon>Actinomycetes</taxon>
        <taxon>Mycobacteriales</taxon>
        <taxon>Gordoniaceae</taxon>
        <taxon>Gordonia</taxon>
    </lineage>
</organism>
<keyword evidence="1" id="KW-0547">Nucleotide-binding</keyword>
<dbReference type="Proteomes" id="UP000550729">
    <property type="component" value="Unassembled WGS sequence"/>
</dbReference>